<feature type="region of interest" description="Disordered" evidence="1">
    <location>
        <begin position="580"/>
        <end position="601"/>
    </location>
</feature>
<feature type="region of interest" description="Disordered" evidence="1">
    <location>
        <begin position="251"/>
        <end position="336"/>
    </location>
</feature>
<feature type="region of interest" description="Disordered" evidence="1">
    <location>
        <begin position="49"/>
        <end position="191"/>
    </location>
</feature>
<organism evidence="2 3">
    <name type="scientific">Tothia fuscella</name>
    <dbReference type="NCBI Taxonomy" id="1048955"/>
    <lineage>
        <taxon>Eukaryota</taxon>
        <taxon>Fungi</taxon>
        <taxon>Dikarya</taxon>
        <taxon>Ascomycota</taxon>
        <taxon>Pezizomycotina</taxon>
        <taxon>Dothideomycetes</taxon>
        <taxon>Pleosporomycetidae</taxon>
        <taxon>Venturiales</taxon>
        <taxon>Cylindrosympodiaceae</taxon>
        <taxon>Tothia</taxon>
    </lineage>
</organism>
<dbReference type="Proteomes" id="UP000800235">
    <property type="component" value="Unassembled WGS sequence"/>
</dbReference>
<evidence type="ECO:0000313" key="2">
    <source>
        <dbReference type="EMBL" id="KAF2426451.1"/>
    </source>
</evidence>
<protein>
    <submittedName>
        <fullName evidence="2">Uncharacterized protein</fullName>
    </submittedName>
</protein>
<feature type="compositionally biased region" description="Basic and acidic residues" evidence="1">
    <location>
        <begin position="61"/>
        <end position="72"/>
    </location>
</feature>
<comment type="caution">
    <text evidence="2">The sequence shown here is derived from an EMBL/GenBank/DDBJ whole genome shotgun (WGS) entry which is preliminary data.</text>
</comment>
<feature type="compositionally biased region" description="Basic and acidic residues" evidence="1">
    <location>
        <begin position="422"/>
        <end position="438"/>
    </location>
</feature>
<evidence type="ECO:0000256" key="1">
    <source>
        <dbReference type="SAM" id="MobiDB-lite"/>
    </source>
</evidence>
<dbReference type="OrthoDB" id="2537141at2759"/>
<feature type="compositionally biased region" description="Basic residues" evidence="1">
    <location>
        <begin position="172"/>
        <end position="185"/>
    </location>
</feature>
<dbReference type="AlphaFoldDB" id="A0A9P4NLL7"/>
<feature type="compositionally biased region" description="Basic and acidic residues" evidence="1">
    <location>
        <begin position="540"/>
        <end position="549"/>
    </location>
</feature>
<feature type="region of interest" description="Disordered" evidence="1">
    <location>
        <begin position="538"/>
        <end position="560"/>
    </location>
</feature>
<sequence length="677" mass="76433">MSTVLSALIHFAAPWLQIVFHRPALEAKCLAMDISKWLEETIETAERPTLPDQLGFPAFLRPKDKPVVERSAQRHGKRKRRSADSSILGPEKSGIEPSRSKPGEVDSDDSIGPAHQNLHSNPALAAEDASEEHSDRYQRKPRRKTHLDRYNTKTPKDLTKDRGDDRKDRAQKSRNRKTERKKRKDKSGLADVVHNFHAKNVPKERLTLQPRGIFKKGKASFPFRGRGLPDLVFSEMNFLQKRSEPVHEALGLETGSTKRRNESTRDNVVSTYFPPRLPKRSPLLDRHTNVQTSSHRVSLIPSDKRGDENQKRHTSTTAASVRPTTELPAGARGLSDVGNHMVRSRTTTYFTWSDSARLPSPEAPKLTFDIGELDTEKFGRQIKVRHNTANVQTAERPEKQSKSMPTNLRPAKQGRPIPSEQVAHHQHEHDEATRDDSRRNHHITNVEQLGLRQSQPGLEIRPSRGESHQSGRREESSVDPPTETATIEPIIRGPLRAHSEAALNRPEDSEPLTSSSLAKLLKDCKQVATIVESVDQFSGADREPSEHVSEAYPSAPSIHPRERSRNVRFFQKELSSVYPSSDGYYPGSQGGQTDSGLDGYENEDEHLFDEEQLFGGQAPDETLEDEVERFDVNVRRSFRGDAQGGVITRRPQRMERRSPNATVDGEFPGFWRPNVLY</sequence>
<feature type="region of interest" description="Disordered" evidence="1">
    <location>
        <begin position="384"/>
        <end position="495"/>
    </location>
</feature>
<gene>
    <name evidence="2" type="ORF">EJ08DRAFT_681229</name>
</gene>
<feature type="compositionally biased region" description="Basic and acidic residues" evidence="1">
    <location>
        <begin position="302"/>
        <end position="311"/>
    </location>
</feature>
<evidence type="ECO:0000313" key="3">
    <source>
        <dbReference type="Proteomes" id="UP000800235"/>
    </source>
</evidence>
<keyword evidence="3" id="KW-1185">Reference proteome</keyword>
<proteinExistence type="predicted"/>
<feature type="compositionally biased region" description="Polar residues" evidence="1">
    <location>
        <begin position="443"/>
        <end position="456"/>
    </location>
</feature>
<feature type="compositionally biased region" description="Basic and acidic residues" evidence="1">
    <location>
        <begin position="147"/>
        <end position="171"/>
    </location>
</feature>
<feature type="compositionally biased region" description="Basic and acidic residues" evidence="1">
    <location>
        <begin position="461"/>
        <end position="476"/>
    </location>
</feature>
<accession>A0A9P4NLL7</accession>
<name>A0A9P4NLL7_9PEZI</name>
<dbReference type="EMBL" id="MU007064">
    <property type="protein sequence ID" value="KAF2426451.1"/>
    <property type="molecule type" value="Genomic_DNA"/>
</dbReference>
<reference evidence="2" key="1">
    <citation type="journal article" date="2020" name="Stud. Mycol.">
        <title>101 Dothideomycetes genomes: a test case for predicting lifestyles and emergence of pathogens.</title>
        <authorList>
            <person name="Haridas S."/>
            <person name="Albert R."/>
            <person name="Binder M."/>
            <person name="Bloem J."/>
            <person name="Labutti K."/>
            <person name="Salamov A."/>
            <person name="Andreopoulos B."/>
            <person name="Baker S."/>
            <person name="Barry K."/>
            <person name="Bills G."/>
            <person name="Bluhm B."/>
            <person name="Cannon C."/>
            <person name="Castanera R."/>
            <person name="Culley D."/>
            <person name="Daum C."/>
            <person name="Ezra D."/>
            <person name="Gonzalez J."/>
            <person name="Henrissat B."/>
            <person name="Kuo A."/>
            <person name="Liang C."/>
            <person name="Lipzen A."/>
            <person name="Lutzoni F."/>
            <person name="Magnuson J."/>
            <person name="Mondo S."/>
            <person name="Nolan M."/>
            <person name="Ohm R."/>
            <person name="Pangilinan J."/>
            <person name="Park H.-J."/>
            <person name="Ramirez L."/>
            <person name="Alfaro M."/>
            <person name="Sun H."/>
            <person name="Tritt A."/>
            <person name="Yoshinaga Y."/>
            <person name="Zwiers L.-H."/>
            <person name="Turgeon B."/>
            <person name="Goodwin S."/>
            <person name="Spatafora J."/>
            <person name="Crous P."/>
            <person name="Grigoriev I."/>
        </authorList>
    </citation>
    <scope>NUCLEOTIDE SEQUENCE</scope>
    <source>
        <strain evidence="2">CBS 130266</strain>
    </source>
</reference>